<evidence type="ECO:0000313" key="2">
    <source>
        <dbReference type="Proteomes" id="UP000035680"/>
    </source>
</evidence>
<evidence type="ECO:0000256" key="1">
    <source>
        <dbReference type="SAM" id="SignalP"/>
    </source>
</evidence>
<keyword evidence="2" id="KW-1185">Reference proteome</keyword>
<keyword evidence="1" id="KW-0732">Signal</keyword>
<sequence>MVYFQLIILIFLSLAISLLESKTIGKRDTDDFFIDRSPKWYKDPIKASIIKNSPKRHVYGTSRFARSTNDLNKNPNIMVPFDEGDMDVGTAPPEVVPFEEPSNDFYRQISQSANNKINNDHFGSKNRSPETLMKIDFEGPLLKKYLS</sequence>
<reference evidence="2" key="1">
    <citation type="submission" date="2014-07" db="EMBL/GenBank/DDBJ databases">
        <authorList>
            <person name="Martin A.A"/>
            <person name="De Silva N."/>
        </authorList>
    </citation>
    <scope>NUCLEOTIDE SEQUENCE</scope>
</reference>
<organism evidence="2 3">
    <name type="scientific">Strongyloides venezuelensis</name>
    <name type="common">Threadworm</name>
    <dbReference type="NCBI Taxonomy" id="75913"/>
    <lineage>
        <taxon>Eukaryota</taxon>
        <taxon>Metazoa</taxon>
        <taxon>Ecdysozoa</taxon>
        <taxon>Nematoda</taxon>
        <taxon>Chromadorea</taxon>
        <taxon>Rhabditida</taxon>
        <taxon>Tylenchina</taxon>
        <taxon>Panagrolaimomorpha</taxon>
        <taxon>Strongyloidoidea</taxon>
        <taxon>Strongyloididae</taxon>
        <taxon>Strongyloides</taxon>
    </lineage>
</organism>
<dbReference type="WBParaSite" id="SVE_0796300.1">
    <property type="protein sequence ID" value="SVE_0796300.1"/>
    <property type="gene ID" value="SVE_0796300"/>
</dbReference>
<dbReference type="AlphaFoldDB" id="A0A0K0FGG2"/>
<feature type="chain" id="PRO_5005329840" evidence="1">
    <location>
        <begin position="22"/>
        <end position="147"/>
    </location>
</feature>
<accession>A0A0K0FGG2</accession>
<evidence type="ECO:0000313" key="3">
    <source>
        <dbReference type="WBParaSite" id="SVE_0796300.1"/>
    </source>
</evidence>
<feature type="signal peptide" evidence="1">
    <location>
        <begin position="1"/>
        <end position="21"/>
    </location>
</feature>
<reference evidence="3" key="2">
    <citation type="submission" date="2015-08" db="UniProtKB">
        <authorList>
            <consortium name="WormBaseParasite"/>
        </authorList>
    </citation>
    <scope>IDENTIFICATION</scope>
</reference>
<protein>
    <submittedName>
        <fullName evidence="3">Uncharacterized protein</fullName>
    </submittedName>
</protein>
<dbReference type="Proteomes" id="UP000035680">
    <property type="component" value="Unassembled WGS sequence"/>
</dbReference>
<proteinExistence type="predicted"/>
<name>A0A0K0FGG2_STRVS</name>